<evidence type="ECO:0000313" key="2">
    <source>
        <dbReference type="Proteomes" id="UP000765802"/>
    </source>
</evidence>
<evidence type="ECO:0008006" key="3">
    <source>
        <dbReference type="Google" id="ProtNLM"/>
    </source>
</evidence>
<name>A0ABR7M7W8_9BACT</name>
<accession>A0ABR7M7W8</accession>
<organism evidence="1 2">
    <name type="scientific">Flavihumibacter stibioxidans</name>
    <dbReference type="NCBI Taxonomy" id="1834163"/>
    <lineage>
        <taxon>Bacteria</taxon>
        <taxon>Pseudomonadati</taxon>
        <taxon>Bacteroidota</taxon>
        <taxon>Chitinophagia</taxon>
        <taxon>Chitinophagales</taxon>
        <taxon>Chitinophagaceae</taxon>
        <taxon>Flavihumibacter</taxon>
    </lineage>
</organism>
<evidence type="ECO:0000313" key="1">
    <source>
        <dbReference type="EMBL" id="MBC6490716.1"/>
    </source>
</evidence>
<keyword evidence="2" id="KW-1185">Reference proteome</keyword>
<reference evidence="1 2" key="1">
    <citation type="submission" date="2016-07" db="EMBL/GenBank/DDBJ databases">
        <title>Genome analysis of Flavihumibacter stibioxidans YS-17.</title>
        <authorList>
            <person name="Shi K."/>
            <person name="Han Y."/>
            <person name="Wang G."/>
        </authorList>
    </citation>
    <scope>NUCLEOTIDE SEQUENCE [LARGE SCALE GENOMIC DNA]</scope>
    <source>
        <strain evidence="1 2">YS-17</strain>
    </source>
</reference>
<dbReference type="EMBL" id="MBUA01000012">
    <property type="protein sequence ID" value="MBC6490716.1"/>
    <property type="molecule type" value="Genomic_DNA"/>
</dbReference>
<gene>
    <name evidence="1" type="ORF">BC349_06710</name>
</gene>
<proteinExistence type="predicted"/>
<sequence length="90" mass="9710">MFRGTTGKEVGSTVLFLTDDAAVAATYVKSGGQVMQYEMSQFSLKALQATSELELKTGIHGMEGKVSTEFMFKGKELIEAVNSLATPLKK</sequence>
<comment type="caution">
    <text evidence="1">The sequence shown here is derived from an EMBL/GenBank/DDBJ whole genome shotgun (WGS) entry which is preliminary data.</text>
</comment>
<protein>
    <recommendedName>
        <fullName evidence="3">GRAM domain-containing protein</fullName>
    </recommendedName>
</protein>
<dbReference type="Proteomes" id="UP000765802">
    <property type="component" value="Unassembled WGS sequence"/>
</dbReference>